<dbReference type="InterPro" id="IPR001387">
    <property type="entry name" value="Cro/C1-type_HTH"/>
</dbReference>
<dbReference type="InterPro" id="IPR010982">
    <property type="entry name" value="Lambda_DNA-bd_dom_sf"/>
</dbReference>
<dbReference type="RefSeq" id="WP_006860531.1">
    <property type="nucleotide sequence ID" value="NZ_ACCL02000003.1"/>
</dbReference>
<dbReference type="GO" id="GO:0003677">
    <property type="term" value="F:DNA binding"/>
    <property type="evidence" value="ECO:0007669"/>
    <property type="project" value="UniProtKB-KW"/>
</dbReference>
<dbReference type="eggNOG" id="COG1396">
    <property type="taxonomic scope" value="Bacteria"/>
</dbReference>
<dbReference type="Proteomes" id="UP000005561">
    <property type="component" value="Unassembled WGS sequence"/>
</dbReference>
<name>C6LAT9_9FIRM</name>
<dbReference type="PROSITE" id="PS50943">
    <property type="entry name" value="HTH_CROC1"/>
    <property type="match status" value="1"/>
</dbReference>
<dbReference type="AlphaFoldDB" id="C6LAT9"/>
<dbReference type="SUPFAM" id="SSF47413">
    <property type="entry name" value="lambda repressor-like DNA-binding domains"/>
    <property type="match status" value="1"/>
</dbReference>
<reference evidence="2" key="1">
    <citation type="submission" date="2009-07" db="EMBL/GenBank/DDBJ databases">
        <authorList>
            <person name="Weinstock G."/>
            <person name="Sodergren E."/>
            <person name="Clifton S."/>
            <person name="Fulton L."/>
            <person name="Fulton B."/>
            <person name="Courtney L."/>
            <person name="Fronick C."/>
            <person name="Harrison M."/>
            <person name="Strong C."/>
            <person name="Farmer C."/>
            <person name="Delahaunty K."/>
            <person name="Markovic C."/>
            <person name="Hall O."/>
            <person name="Minx P."/>
            <person name="Tomlinson C."/>
            <person name="Mitreva M."/>
            <person name="Nelson J."/>
            <person name="Hou S."/>
            <person name="Wollam A."/>
            <person name="Pepin K.H."/>
            <person name="Johnson M."/>
            <person name="Bhonagiri V."/>
            <person name="Nash W.E."/>
            <person name="Warren W."/>
            <person name="Chinwalla A."/>
            <person name="Mardis E.R."/>
            <person name="Wilson R.K."/>
        </authorList>
    </citation>
    <scope>NUCLEOTIDE SEQUENCE [LARGE SCALE GENOMIC DNA]</scope>
    <source>
        <strain evidence="2">DSM 14469</strain>
    </source>
</reference>
<protein>
    <submittedName>
        <fullName evidence="2">DNA-binding helix-turn-helix protein</fullName>
    </submittedName>
</protein>
<accession>C6LAT9</accession>
<evidence type="ECO:0000313" key="3">
    <source>
        <dbReference type="Proteomes" id="UP000005561"/>
    </source>
</evidence>
<sequence length="124" mass="14185">MFVNVVDRIFQLKEERNLTSKDVEVGAGLANSSLSQWKKGKGKPSLENIIKVASYFNVSTDYLLCLSDEKNGRGETDKSLSEEEKLLLRAYNNATVHDKFRIIQICMNSLDENIRKYGDLFLNY</sequence>
<dbReference type="EMBL" id="ACCL02000003">
    <property type="protein sequence ID" value="EET62070.1"/>
    <property type="molecule type" value="Genomic_DNA"/>
</dbReference>
<feature type="domain" description="HTH cro/C1-type" evidence="1">
    <location>
        <begin position="11"/>
        <end position="63"/>
    </location>
</feature>
<dbReference type="CDD" id="cd00093">
    <property type="entry name" value="HTH_XRE"/>
    <property type="match status" value="1"/>
</dbReference>
<keyword evidence="3" id="KW-1185">Reference proteome</keyword>
<keyword evidence="2" id="KW-0238">DNA-binding</keyword>
<dbReference type="SMART" id="SM00530">
    <property type="entry name" value="HTH_XRE"/>
    <property type="match status" value="1"/>
</dbReference>
<evidence type="ECO:0000259" key="1">
    <source>
        <dbReference type="PROSITE" id="PS50943"/>
    </source>
</evidence>
<comment type="caution">
    <text evidence="2">The sequence shown here is derived from an EMBL/GenBank/DDBJ whole genome shotgun (WGS) entry which is preliminary data.</text>
</comment>
<dbReference type="Gene3D" id="1.10.260.40">
    <property type="entry name" value="lambda repressor-like DNA-binding domains"/>
    <property type="match status" value="1"/>
</dbReference>
<dbReference type="STRING" id="168384.SAMN05660368_03910"/>
<gene>
    <name evidence="2" type="ORF">BRYFOR_05733</name>
</gene>
<organism evidence="2 3">
    <name type="scientific">Marvinbryantia formatexigens DSM 14469</name>
    <dbReference type="NCBI Taxonomy" id="478749"/>
    <lineage>
        <taxon>Bacteria</taxon>
        <taxon>Bacillati</taxon>
        <taxon>Bacillota</taxon>
        <taxon>Clostridia</taxon>
        <taxon>Lachnospirales</taxon>
        <taxon>Lachnospiraceae</taxon>
        <taxon>Marvinbryantia</taxon>
    </lineage>
</organism>
<evidence type="ECO:0000313" key="2">
    <source>
        <dbReference type="EMBL" id="EET62070.1"/>
    </source>
</evidence>
<dbReference type="Pfam" id="PF01381">
    <property type="entry name" value="HTH_3"/>
    <property type="match status" value="1"/>
</dbReference>
<proteinExistence type="predicted"/>